<dbReference type="AlphaFoldDB" id="C6E6B0"/>
<feature type="signal peptide" evidence="1">
    <location>
        <begin position="1"/>
        <end position="22"/>
    </location>
</feature>
<evidence type="ECO:0000256" key="1">
    <source>
        <dbReference type="SAM" id="SignalP"/>
    </source>
</evidence>
<evidence type="ECO:0008006" key="3">
    <source>
        <dbReference type="Google" id="ProtNLM"/>
    </source>
</evidence>
<organism evidence="2">
    <name type="scientific">Geobacter sp. (strain M21)</name>
    <dbReference type="NCBI Taxonomy" id="443144"/>
    <lineage>
        <taxon>Bacteria</taxon>
        <taxon>Pseudomonadati</taxon>
        <taxon>Thermodesulfobacteriota</taxon>
        <taxon>Desulfuromonadia</taxon>
        <taxon>Geobacterales</taxon>
        <taxon>Geobacteraceae</taxon>
        <taxon>Geobacter</taxon>
    </lineage>
</organism>
<protein>
    <recommendedName>
        <fullName evidence="3">PEP-CTERM sorting domain-containing protein</fullName>
    </recommendedName>
</protein>
<name>C6E6B0_GEOSM</name>
<sequence>MKLKSVVFLTVLSFLVVLPVHARAVLINFDDVAAGTVINNHYSGVTFTKLHAGQYGGDIYANGTFPTMSESNPNVVSIFQSTYPGFDNRFGTIRATFAAAQSSVSIDTLLTTAPEGFGTTGIGYMKAYDALGNLLGTDTTSVLNVL</sequence>
<gene>
    <name evidence="2" type="ordered locus">GM21_1697</name>
</gene>
<keyword evidence="1" id="KW-0732">Signal</keyword>
<dbReference type="KEGG" id="gem:GM21_1697"/>
<feature type="chain" id="PRO_5002963538" description="PEP-CTERM sorting domain-containing protein" evidence="1">
    <location>
        <begin position="23"/>
        <end position="146"/>
    </location>
</feature>
<dbReference type="HOGENOM" id="CLU_112401_0_0_7"/>
<accession>C6E6B0</accession>
<dbReference type="OrthoDB" id="9911770at2"/>
<proteinExistence type="predicted"/>
<reference evidence="2" key="1">
    <citation type="submission" date="2009-07" db="EMBL/GenBank/DDBJ databases">
        <title>Complete sequence of Geobacter sp. M21.</title>
        <authorList>
            <consortium name="US DOE Joint Genome Institute"/>
            <person name="Lucas S."/>
            <person name="Copeland A."/>
            <person name="Lapidus A."/>
            <person name="Glavina del Rio T."/>
            <person name="Dalin E."/>
            <person name="Tice H."/>
            <person name="Bruce D."/>
            <person name="Goodwin L."/>
            <person name="Pitluck S."/>
            <person name="Saunders E."/>
            <person name="Brettin T."/>
            <person name="Detter J.C."/>
            <person name="Han C."/>
            <person name="Larimer F."/>
            <person name="Land M."/>
            <person name="Hauser L."/>
            <person name="Kyrpides N."/>
            <person name="Ovchinnikova G."/>
            <person name="Lovley D."/>
        </authorList>
    </citation>
    <scope>NUCLEOTIDE SEQUENCE [LARGE SCALE GENOMIC DNA]</scope>
    <source>
        <strain evidence="2">M21</strain>
    </source>
</reference>
<evidence type="ECO:0000313" key="2">
    <source>
        <dbReference type="EMBL" id="ACT17751.1"/>
    </source>
</evidence>
<dbReference type="EMBL" id="CP001661">
    <property type="protein sequence ID" value="ACT17751.1"/>
    <property type="molecule type" value="Genomic_DNA"/>
</dbReference>